<feature type="domain" description="MPN" evidence="7">
    <location>
        <begin position="62"/>
        <end position="185"/>
    </location>
</feature>
<evidence type="ECO:0000259" key="7">
    <source>
        <dbReference type="PROSITE" id="PS50249"/>
    </source>
</evidence>
<sequence length="231" mass="24767">MLGRPGVAAHLLEYLGNLASLARLSPLALTERFALTSDEATRLLAALELGHRRFVEAADVTSIASCLDVVAWAQPRLGHLIHEEMHLLALSGQSHFRGARMLARGGLHALAVRTSDILRAGLELAASGFVLIHNHPSGNPDPSAEDIELTLRVKEAGDQVGLLFVDHVIVTASGRFSSFVANQCAFRSTWAPVPLAPGHPFRRTWAPSERSDVPLAVPSAHGAREHDRSGA</sequence>
<dbReference type="AlphaFoldDB" id="A0A4U1IQL7"/>
<dbReference type="PROSITE" id="PS50249">
    <property type="entry name" value="MPN"/>
    <property type="match status" value="1"/>
</dbReference>
<keyword evidence="3" id="KW-0378">Hydrolase</keyword>
<dbReference type="InterPro" id="IPR001405">
    <property type="entry name" value="UPF0758"/>
</dbReference>
<feature type="non-terminal residue" evidence="8">
    <location>
        <position position="231"/>
    </location>
</feature>
<dbReference type="GO" id="GO:0006508">
    <property type="term" value="P:proteolysis"/>
    <property type="evidence" value="ECO:0007669"/>
    <property type="project" value="UniProtKB-KW"/>
</dbReference>
<accession>A0A4U1IQL7</accession>
<evidence type="ECO:0000313" key="9">
    <source>
        <dbReference type="Proteomes" id="UP000309215"/>
    </source>
</evidence>
<evidence type="ECO:0000256" key="5">
    <source>
        <dbReference type="ARBA" id="ARBA00023049"/>
    </source>
</evidence>
<evidence type="ECO:0000256" key="4">
    <source>
        <dbReference type="ARBA" id="ARBA00022833"/>
    </source>
</evidence>
<evidence type="ECO:0000256" key="2">
    <source>
        <dbReference type="ARBA" id="ARBA00022723"/>
    </source>
</evidence>
<dbReference type="PANTHER" id="PTHR30471">
    <property type="entry name" value="DNA REPAIR PROTEIN RADC"/>
    <property type="match status" value="1"/>
</dbReference>
<dbReference type="Pfam" id="PF04002">
    <property type="entry name" value="RadC"/>
    <property type="match status" value="1"/>
</dbReference>
<gene>
    <name evidence="8" type="ORF">E8A74_45390</name>
</gene>
<evidence type="ECO:0000256" key="6">
    <source>
        <dbReference type="SAM" id="MobiDB-lite"/>
    </source>
</evidence>
<keyword evidence="2" id="KW-0479">Metal-binding</keyword>
<dbReference type="GO" id="GO:0008237">
    <property type="term" value="F:metallopeptidase activity"/>
    <property type="evidence" value="ECO:0007669"/>
    <property type="project" value="UniProtKB-KW"/>
</dbReference>
<dbReference type="PANTHER" id="PTHR30471:SF3">
    <property type="entry name" value="UPF0758 PROTEIN YEES-RELATED"/>
    <property type="match status" value="1"/>
</dbReference>
<feature type="region of interest" description="Disordered" evidence="6">
    <location>
        <begin position="212"/>
        <end position="231"/>
    </location>
</feature>
<dbReference type="EMBL" id="SSMQ01000086">
    <property type="protein sequence ID" value="TKC96493.1"/>
    <property type="molecule type" value="Genomic_DNA"/>
</dbReference>
<dbReference type="InterPro" id="IPR025657">
    <property type="entry name" value="RadC_JAB"/>
</dbReference>
<evidence type="ECO:0000313" key="8">
    <source>
        <dbReference type="EMBL" id="TKC96493.1"/>
    </source>
</evidence>
<dbReference type="CDD" id="cd08071">
    <property type="entry name" value="MPN_DUF2466"/>
    <property type="match status" value="1"/>
</dbReference>
<name>A0A4U1IQL7_9BACT</name>
<proteinExistence type="predicted"/>
<dbReference type="GO" id="GO:0046872">
    <property type="term" value="F:metal ion binding"/>
    <property type="evidence" value="ECO:0007669"/>
    <property type="project" value="UniProtKB-KW"/>
</dbReference>
<feature type="compositionally biased region" description="Basic and acidic residues" evidence="6">
    <location>
        <begin position="222"/>
        <end position="231"/>
    </location>
</feature>
<comment type="caution">
    <text evidence="8">The sequence shown here is derived from an EMBL/GenBank/DDBJ whole genome shotgun (WGS) entry which is preliminary data.</text>
</comment>
<evidence type="ECO:0000256" key="3">
    <source>
        <dbReference type="ARBA" id="ARBA00022801"/>
    </source>
</evidence>
<reference evidence="8 9" key="1">
    <citation type="submission" date="2019-04" db="EMBL/GenBank/DDBJ databases">
        <authorList>
            <person name="Li Y."/>
            <person name="Wang J."/>
        </authorList>
    </citation>
    <scope>NUCLEOTIDE SEQUENCE [LARGE SCALE GENOMIC DNA]</scope>
    <source>
        <strain evidence="8 9">DSM 14668</strain>
    </source>
</reference>
<keyword evidence="5" id="KW-0482">Metalloprotease</keyword>
<dbReference type="PROSITE" id="PS01302">
    <property type="entry name" value="UPF0758"/>
    <property type="match status" value="1"/>
</dbReference>
<protein>
    <recommendedName>
        <fullName evidence="7">MPN domain-containing protein</fullName>
    </recommendedName>
</protein>
<dbReference type="Proteomes" id="UP000309215">
    <property type="component" value="Unassembled WGS sequence"/>
</dbReference>
<keyword evidence="9" id="KW-1185">Reference proteome</keyword>
<keyword evidence="4" id="KW-0862">Zinc</keyword>
<organism evidence="8 9">
    <name type="scientific">Polyangium fumosum</name>
    <dbReference type="NCBI Taxonomy" id="889272"/>
    <lineage>
        <taxon>Bacteria</taxon>
        <taxon>Pseudomonadati</taxon>
        <taxon>Myxococcota</taxon>
        <taxon>Polyangia</taxon>
        <taxon>Polyangiales</taxon>
        <taxon>Polyangiaceae</taxon>
        <taxon>Polyangium</taxon>
    </lineage>
</organism>
<keyword evidence="1" id="KW-0645">Protease</keyword>
<dbReference type="InterPro" id="IPR037518">
    <property type="entry name" value="MPN"/>
</dbReference>
<evidence type="ECO:0000256" key="1">
    <source>
        <dbReference type="ARBA" id="ARBA00022670"/>
    </source>
</evidence>
<dbReference type="Gene3D" id="3.40.140.10">
    <property type="entry name" value="Cytidine Deaminase, domain 2"/>
    <property type="match status" value="1"/>
</dbReference>
<dbReference type="InterPro" id="IPR020891">
    <property type="entry name" value="UPF0758_CS"/>
</dbReference>